<sequence length="468" mass="50886">MHEDRDAGAPERGGDEEGLKVSRASLLRGAMAAGVALPAMGLLAACGSSDDEGSTGTSGGSGGSGEAYAGALAMTAWEAYPDQIRANLAAFSKQYGNRVDLTLIPNIGYGPALQTRLQGGQEIDAYYNFAYNSTKFVDAGWAKELNDLPGVEEMLDDMFETSAARHKLPDGRIVSVPYFSAVHLPMYNAAQLRRAGFARPAQSLSEIYDQCEKLKADGVRAPYAAYWTKQFSEEYFILYLVAEGIVPFDEEGNPTFQDDAKTEGVLDWWTSMYQDGLTARSILTDDPGKHVAAMAQGTSTYFTLHHYFLKEIRNARGPASSDVVLDYRIPGENGQSLQIGEVVQLGAAAEGGRADAAWELLKFYGWKDKDGRYGTFVSWAESAALLGPYPGLFQDPQFRRAFPDYYDLGQLERAFEASQVVPARVLPWYSSFQTKVGDRIQAMLLGQASVKDTISSLADDAKNFAAAG</sequence>
<dbReference type="Proteomes" id="UP000585272">
    <property type="component" value="Unassembled WGS sequence"/>
</dbReference>
<dbReference type="PANTHER" id="PTHR43649:SF12">
    <property type="entry name" value="DIACETYLCHITOBIOSE BINDING PROTEIN DASA"/>
    <property type="match status" value="1"/>
</dbReference>
<dbReference type="InterPro" id="IPR050490">
    <property type="entry name" value="Bact_solute-bd_prot1"/>
</dbReference>
<dbReference type="AlphaFoldDB" id="A0A840I7R0"/>
<dbReference type="PANTHER" id="PTHR43649">
    <property type="entry name" value="ARABINOSE-BINDING PROTEIN-RELATED"/>
    <property type="match status" value="1"/>
</dbReference>
<comment type="caution">
    <text evidence="1">The sequence shown here is derived from an EMBL/GenBank/DDBJ whole genome shotgun (WGS) entry which is preliminary data.</text>
</comment>
<evidence type="ECO:0000313" key="1">
    <source>
        <dbReference type="EMBL" id="MBB4660887.1"/>
    </source>
</evidence>
<reference evidence="1 2" key="1">
    <citation type="submission" date="2020-08" db="EMBL/GenBank/DDBJ databases">
        <title>Genomic Encyclopedia of Archaeal and Bacterial Type Strains, Phase II (KMG-II): from individual species to whole genera.</title>
        <authorList>
            <person name="Goeker M."/>
        </authorList>
    </citation>
    <scope>NUCLEOTIDE SEQUENCE [LARGE SCALE GENOMIC DNA]</scope>
    <source>
        <strain evidence="1 2">DSM 23288</strain>
    </source>
</reference>
<evidence type="ECO:0000313" key="2">
    <source>
        <dbReference type="Proteomes" id="UP000585272"/>
    </source>
</evidence>
<protein>
    <submittedName>
        <fullName evidence="1">Multiple sugar transport system substrate-binding protein</fullName>
    </submittedName>
</protein>
<dbReference type="RefSeq" id="WP_183338574.1">
    <property type="nucleotide sequence ID" value="NZ_JACHNU010000001.1"/>
</dbReference>
<keyword evidence="1" id="KW-0762">Sugar transport</keyword>
<dbReference type="SUPFAM" id="SSF53850">
    <property type="entry name" value="Periplasmic binding protein-like II"/>
    <property type="match status" value="1"/>
</dbReference>
<keyword evidence="2" id="KW-1185">Reference proteome</keyword>
<accession>A0A840I7R0</accession>
<gene>
    <name evidence="1" type="ORF">BDZ31_000460</name>
</gene>
<proteinExistence type="predicted"/>
<dbReference type="Gene3D" id="3.40.190.10">
    <property type="entry name" value="Periplasmic binding protein-like II"/>
    <property type="match status" value="1"/>
</dbReference>
<organism evidence="1 2">
    <name type="scientific">Conexibacter arvalis</name>
    <dbReference type="NCBI Taxonomy" id="912552"/>
    <lineage>
        <taxon>Bacteria</taxon>
        <taxon>Bacillati</taxon>
        <taxon>Actinomycetota</taxon>
        <taxon>Thermoleophilia</taxon>
        <taxon>Solirubrobacterales</taxon>
        <taxon>Conexibacteraceae</taxon>
        <taxon>Conexibacter</taxon>
    </lineage>
</organism>
<dbReference type="EMBL" id="JACHNU010000001">
    <property type="protein sequence ID" value="MBB4660887.1"/>
    <property type="molecule type" value="Genomic_DNA"/>
</dbReference>
<name>A0A840I7R0_9ACTN</name>
<keyword evidence="1" id="KW-0813">Transport</keyword>